<evidence type="ECO:0000313" key="3">
    <source>
        <dbReference type="Proteomes" id="UP000281549"/>
    </source>
</evidence>
<accession>A0A4P9YFR0</accession>
<dbReference type="GO" id="GO:0005634">
    <property type="term" value="C:nucleus"/>
    <property type="evidence" value="ECO:0007669"/>
    <property type="project" value="InterPro"/>
</dbReference>
<sequence length="204" mass="24170">GFCDDLSTDEITFTFDPKTLHFLVETDNPKHSLLDAISSHLETDVDFTSSRENFEKLVAEQSEYEILGDKVLEFEKNGGHFYLTRDMEVHYVILFHAGMFYEHILDQLIKDENVKEISVEDPNEQFMVIRNKVDFARVTSLQPDIDDLLNRNKFKELKSNIKITDRQLFNCLERYLYNSCSDKDKEKLRRFMKKRIYVDDSVFD</sequence>
<dbReference type="PANTHER" id="PTHR12046">
    <property type="entry name" value="HISTONE ACETYLTRANSFERASE TYPE B CATALYTIC SUBUNIT"/>
    <property type="match status" value="1"/>
</dbReference>
<dbReference type="Proteomes" id="UP000281549">
    <property type="component" value="Unassembled WGS sequence"/>
</dbReference>
<evidence type="ECO:0000313" key="2">
    <source>
        <dbReference type="EMBL" id="RKP18327.1"/>
    </source>
</evidence>
<dbReference type="SUPFAM" id="SSF55729">
    <property type="entry name" value="Acyl-CoA N-acyltransferases (Nat)"/>
    <property type="match status" value="1"/>
</dbReference>
<dbReference type="InterPro" id="IPR016181">
    <property type="entry name" value="Acyl_CoA_acyltransferase"/>
</dbReference>
<proteinExistence type="predicted"/>
<evidence type="ECO:0000256" key="1">
    <source>
        <dbReference type="ARBA" id="ARBA00021268"/>
    </source>
</evidence>
<dbReference type="InterPro" id="IPR017380">
    <property type="entry name" value="Hist_AcTrfase_B-typ_cat-su"/>
</dbReference>
<dbReference type="GO" id="GO:0031509">
    <property type="term" value="P:subtelomeric heterochromatin formation"/>
    <property type="evidence" value="ECO:0007669"/>
    <property type="project" value="InterPro"/>
</dbReference>
<feature type="non-terminal residue" evidence="2">
    <location>
        <position position="1"/>
    </location>
</feature>
<dbReference type="EMBL" id="ML005493">
    <property type="protein sequence ID" value="RKP18327.1"/>
    <property type="molecule type" value="Genomic_DNA"/>
</dbReference>
<dbReference type="GO" id="GO:0000781">
    <property type="term" value="C:chromosome, telomeric region"/>
    <property type="evidence" value="ECO:0007669"/>
    <property type="project" value="GOC"/>
</dbReference>
<dbReference type="AlphaFoldDB" id="A0A4P9YFR0"/>
<protein>
    <recommendedName>
        <fullName evidence="1">Histone acetyltransferase type B catalytic subunit</fullName>
    </recommendedName>
</protein>
<name>A0A4P9YFR0_ROZAC</name>
<dbReference type="GO" id="GO:0004402">
    <property type="term" value="F:histone acetyltransferase activity"/>
    <property type="evidence" value="ECO:0007669"/>
    <property type="project" value="InterPro"/>
</dbReference>
<organism evidence="2 3">
    <name type="scientific">Rozella allomycis (strain CSF55)</name>
    <dbReference type="NCBI Taxonomy" id="988480"/>
    <lineage>
        <taxon>Eukaryota</taxon>
        <taxon>Fungi</taxon>
        <taxon>Fungi incertae sedis</taxon>
        <taxon>Cryptomycota</taxon>
        <taxon>Cryptomycota incertae sedis</taxon>
        <taxon>Rozella</taxon>
    </lineage>
</organism>
<gene>
    <name evidence="2" type="ORF">ROZALSC1DRAFT_29973</name>
</gene>
<reference evidence="3" key="1">
    <citation type="journal article" date="2018" name="Nat. Microbiol.">
        <title>Leveraging single-cell genomics to expand the fungal tree of life.</title>
        <authorList>
            <person name="Ahrendt S.R."/>
            <person name="Quandt C.A."/>
            <person name="Ciobanu D."/>
            <person name="Clum A."/>
            <person name="Salamov A."/>
            <person name="Andreopoulos B."/>
            <person name="Cheng J.F."/>
            <person name="Woyke T."/>
            <person name="Pelin A."/>
            <person name="Henrissat B."/>
            <person name="Reynolds N.K."/>
            <person name="Benny G.L."/>
            <person name="Smith M.E."/>
            <person name="James T.Y."/>
            <person name="Grigoriev I.V."/>
        </authorList>
    </citation>
    <scope>NUCLEOTIDE SEQUENCE [LARGE SCALE GENOMIC DNA]</scope>
    <source>
        <strain evidence="3">CSF55</strain>
    </source>
</reference>
<dbReference type="Gene3D" id="3.40.630.30">
    <property type="match status" value="1"/>
</dbReference>